<feature type="compositionally biased region" description="Low complexity" evidence="1">
    <location>
        <begin position="32"/>
        <end position="51"/>
    </location>
</feature>
<dbReference type="AlphaFoldDB" id="A0A7S4UXU8"/>
<feature type="compositionally biased region" description="Basic and acidic residues" evidence="1">
    <location>
        <begin position="10"/>
        <end position="31"/>
    </location>
</feature>
<gene>
    <name evidence="2" type="ORF">AMON00008_LOCUS4656</name>
</gene>
<feature type="region of interest" description="Disordered" evidence="1">
    <location>
        <begin position="1"/>
        <end position="52"/>
    </location>
</feature>
<name>A0A7S4UXU8_9DINO</name>
<accession>A0A7S4UXU8</accession>
<organism evidence="2">
    <name type="scientific">Alexandrium monilatum</name>
    <dbReference type="NCBI Taxonomy" id="311494"/>
    <lineage>
        <taxon>Eukaryota</taxon>
        <taxon>Sar</taxon>
        <taxon>Alveolata</taxon>
        <taxon>Dinophyceae</taxon>
        <taxon>Gonyaulacales</taxon>
        <taxon>Pyrocystaceae</taxon>
        <taxon>Alexandrium</taxon>
    </lineage>
</organism>
<proteinExistence type="predicted"/>
<protein>
    <submittedName>
        <fullName evidence="2">Uncharacterized protein</fullName>
    </submittedName>
</protein>
<evidence type="ECO:0000313" key="2">
    <source>
        <dbReference type="EMBL" id="CAE4565037.1"/>
    </source>
</evidence>
<reference evidence="2" key="1">
    <citation type="submission" date="2021-01" db="EMBL/GenBank/DDBJ databases">
        <authorList>
            <person name="Corre E."/>
            <person name="Pelletier E."/>
            <person name="Niang G."/>
            <person name="Scheremetjew M."/>
            <person name="Finn R."/>
            <person name="Kale V."/>
            <person name="Holt S."/>
            <person name="Cochrane G."/>
            <person name="Meng A."/>
            <person name="Brown T."/>
            <person name="Cohen L."/>
        </authorList>
    </citation>
    <scope>NUCLEOTIDE SEQUENCE</scope>
    <source>
        <strain evidence="2">CCMP3105</strain>
    </source>
</reference>
<sequence length="228" mass="24671">MFDFDEIETDVQKKGADAWKEAGGKDEKAVTKEAAAPKAAEAPAAPKAAAPKQDDVTIRVGYDYKGQRWHQEHKVKHGITILELKKQMTTADVEEAGWFQLMKGGLPAEDSVVLEKDMRLDFAYLPPRTPIGTKKLDMGEAPAGGWQGNVEVTVCFDPISKSSSSFSVKKGSTISDLKLMMAQEDPTGTTQVEDFDLAVNGAGGHWPLDTATLIVDGRLSQLALVGPR</sequence>
<evidence type="ECO:0000256" key="1">
    <source>
        <dbReference type="SAM" id="MobiDB-lite"/>
    </source>
</evidence>
<dbReference type="EMBL" id="HBNR01007091">
    <property type="protein sequence ID" value="CAE4565037.1"/>
    <property type="molecule type" value="Transcribed_RNA"/>
</dbReference>